<comment type="similarity">
    <text evidence="1">Belongs to the CFAP97 family.</text>
</comment>
<keyword evidence="3" id="KW-1185">Reference proteome</keyword>
<protein>
    <submittedName>
        <fullName evidence="2">Uncharacterized protein</fullName>
    </submittedName>
</protein>
<comment type="caution">
    <text evidence="2">The sequence shown here is derived from an EMBL/GenBank/DDBJ whole genome shotgun (WGS) entry which is preliminary data.</text>
</comment>
<dbReference type="Pfam" id="PF13879">
    <property type="entry name" value="Hmw_CFAP97"/>
    <property type="match status" value="1"/>
</dbReference>
<evidence type="ECO:0000313" key="3">
    <source>
        <dbReference type="Proteomes" id="UP000187209"/>
    </source>
</evidence>
<proteinExistence type="inferred from homology"/>
<reference evidence="2 3" key="1">
    <citation type="submission" date="2016-11" db="EMBL/GenBank/DDBJ databases">
        <title>The macronuclear genome of Stentor coeruleus: a giant cell with tiny introns.</title>
        <authorList>
            <person name="Slabodnick M."/>
            <person name="Ruby J.G."/>
            <person name="Reiff S.B."/>
            <person name="Swart E.C."/>
            <person name="Gosai S."/>
            <person name="Prabakaran S."/>
            <person name="Witkowska E."/>
            <person name="Larue G.E."/>
            <person name="Fisher S."/>
            <person name="Freeman R.M."/>
            <person name="Gunawardena J."/>
            <person name="Chu W."/>
            <person name="Stover N.A."/>
            <person name="Gregory B.D."/>
            <person name="Nowacki M."/>
            <person name="Derisi J."/>
            <person name="Roy S.W."/>
            <person name="Marshall W.F."/>
            <person name="Sood P."/>
        </authorList>
    </citation>
    <scope>NUCLEOTIDE SEQUENCE [LARGE SCALE GENOMIC DNA]</scope>
    <source>
        <strain evidence="2">WM001</strain>
    </source>
</reference>
<evidence type="ECO:0000313" key="2">
    <source>
        <dbReference type="EMBL" id="OMJ92464.1"/>
    </source>
</evidence>
<dbReference type="AlphaFoldDB" id="A0A1R2CTX3"/>
<dbReference type="Proteomes" id="UP000187209">
    <property type="component" value="Unassembled WGS sequence"/>
</dbReference>
<organism evidence="2 3">
    <name type="scientific">Stentor coeruleus</name>
    <dbReference type="NCBI Taxonomy" id="5963"/>
    <lineage>
        <taxon>Eukaryota</taxon>
        <taxon>Sar</taxon>
        <taxon>Alveolata</taxon>
        <taxon>Ciliophora</taxon>
        <taxon>Postciliodesmatophora</taxon>
        <taxon>Heterotrichea</taxon>
        <taxon>Heterotrichida</taxon>
        <taxon>Stentoridae</taxon>
        <taxon>Stentor</taxon>
    </lineage>
</organism>
<dbReference type="InterPro" id="IPR029488">
    <property type="entry name" value="Hmw/CFAP97"/>
</dbReference>
<name>A0A1R2CTX3_9CILI</name>
<dbReference type="EMBL" id="MPUH01000061">
    <property type="protein sequence ID" value="OMJ92464.1"/>
    <property type="molecule type" value="Genomic_DNA"/>
</dbReference>
<evidence type="ECO:0000256" key="1">
    <source>
        <dbReference type="ARBA" id="ARBA00008315"/>
    </source>
</evidence>
<accession>A0A1R2CTX3</accession>
<sequence>MKSFLDEKLTNRWFWSKSQTRHTEKLKEIKKHNAGRIDNSAPKTRRNNSTSKFLELEKKIEMNRNNIKLLSSLTDISSGKRATSTRLILNSIGTLPKPKSLNVQSRKKEAQRIITDNEAFARRLNNSQNLSMKKLDKEWHDNKKYIKNVSKAKFRKLPLITQRSRLDERKLSENNSVIRKRAQSLYGDTINKPIVKKNKIL</sequence>
<gene>
    <name evidence="2" type="ORF">SteCoe_4806</name>
</gene>